<comment type="caution">
    <text evidence="5">The sequence shown here is derived from an EMBL/GenBank/DDBJ whole genome shotgun (WGS) entry which is preliminary data.</text>
</comment>
<evidence type="ECO:0000313" key="6">
    <source>
        <dbReference type="Proteomes" id="UP000194873"/>
    </source>
</evidence>
<sequence>MVRVEDLRVSTDVLSLVNFTYNSEAERALLAFLQKVPSSVDEVLERQAIIKGFLANWNVLADFSYQKIQYMEVHSFLNGVSDGRIPLETNHFKASLKLLVSEEVRYAMRAKYVQALLFLHRIWQHYLIRLSTTEFPVSFQRQLLVLVRFMERFSLEANATAIQEDDFTAARMVQFARALQAVSFAEMKAFWETFYDFEAYWSLAKGMLAHGLSFPRFQEGTFQLREFYHPLLKNPVRNTLTLQAGENVFLLTGPNMSGKSTLLKAVGLCVYLAHIGLGVPAAACTLPFFKTIVVTINLSDNLQDGYSHFMAEIQNLKAVLVATRRADKTFAIFDELFRGTNVDDALAITQATLSGLQAFPQSFFFISTHLLQLKQQQAQNSVKEHYIDCTLQAGVPTFSYKLKLGWSELKIGKVLFEKEGLNELLRAS</sequence>
<dbReference type="GO" id="GO:0030983">
    <property type="term" value="F:mismatched DNA binding"/>
    <property type="evidence" value="ECO:0007669"/>
    <property type="project" value="InterPro"/>
</dbReference>
<dbReference type="SUPFAM" id="SSF52540">
    <property type="entry name" value="P-loop containing nucleoside triphosphate hydrolases"/>
    <property type="match status" value="1"/>
</dbReference>
<keyword evidence="6" id="KW-1185">Reference proteome</keyword>
<keyword evidence="2" id="KW-0067">ATP-binding</keyword>
<evidence type="ECO:0000256" key="1">
    <source>
        <dbReference type="ARBA" id="ARBA00022741"/>
    </source>
</evidence>
<reference evidence="5 6" key="1">
    <citation type="submission" date="2017-01" db="EMBL/GenBank/DDBJ databases">
        <title>A new Hymenobacter.</title>
        <authorList>
            <person name="Liang Y."/>
            <person name="Feng F."/>
        </authorList>
    </citation>
    <scope>NUCLEOTIDE SEQUENCE [LARGE SCALE GENOMIC DNA]</scope>
    <source>
        <strain evidence="5">MIMBbqt21</strain>
    </source>
</reference>
<proteinExistence type="predicted"/>
<organism evidence="5 6">
    <name type="scientific">Hymenobacter crusticola</name>
    <dbReference type="NCBI Taxonomy" id="1770526"/>
    <lineage>
        <taxon>Bacteria</taxon>
        <taxon>Pseudomonadati</taxon>
        <taxon>Bacteroidota</taxon>
        <taxon>Cytophagia</taxon>
        <taxon>Cytophagales</taxon>
        <taxon>Hymenobacteraceae</taxon>
        <taxon>Hymenobacter</taxon>
    </lineage>
</organism>
<dbReference type="Proteomes" id="UP000194873">
    <property type="component" value="Unassembled WGS sequence"/>
</dbReference>
<gene>
    <name evidence="5" type="ORF">BXP70_25235</name>
</gene>
<dbReference type="InterPro" id="IPR000432">
    <property type="entry name" value="DNA_mismatch_repair_MutS_C"/>
</dbReference>
<evidence type="ECO:0000256" key="2">
    <source>
        <dbReference type="ARBA" id="ARBA00022840"/>
    </source>
</evidence>
<evidence type="ECO:0000313" key="5">
    <source>
        <dbReference type="EMBL" id="OUJ70157.1"/>
    </source>
</evidence>
<dbReference type="SMART" id="SM00534">
    <property type="entry name" value="MUTSac"/>
    <property type="match status" value="1"/>
</dbReference>
<dbReference type="PANTHER" id="PTHR11361:SF34">
    <property type="entry name" value="DNA MISMATCH REPAIR PROTEIN MSH1, MITOCHONDRIAL"/>
    <property type="match status" value="1"/>
</dbReference>
<dbReference type="GO" id="GO:0006298">
    <property type="term" value="P:mismatch repair"/>
    <property type="evidence" value="ECO:0007669"/>
    <property type="project" value="InterPro"/>
</dbReference>
<dbReference type="GO" id="GO:0005524">
    <property type="term" value="F:ATP binding"/>
    <property type="evidence" value="ECO:0007669"/>
    <property type="project" value="UniProtKB-KW"/>
</dbReference>
<feature type="domain" description="DNA mismatch repair proteins mutS family" evidence="4">
    <location>
        <begin position="246"/>
        <end position="426"/>
    </location>
</feature>
<dbReference type="InterPro" id="IPR045076">
    <property type="entry name" value="MutS"/>
</dbReference>
<dbReference type="EMBL" id="MTSE01000026">
    <property type="protein sequence ID" value="OUJ70157.1"/>
    <property type="molecule type" value="Genomic_DNA"/>
</dbReference>
<dbReference type="GO" id="GO:0140664">
    <property type="term" value="F:ATP-dependent DNA damage sensor activity"/>
    <property type="evidence" value="ECO:0007669"/>
    <property type="project" value="InterPro"/>
</dbReference>
<dbReference type="PANTHER" id="PTHR11361">
    <property type="entry name" value="DNA MISMATCH REPAIR PROTEIN MUTS FAMILY MEMBER"/>
    <property type="match status" value="1"/>
</dbReference>
<name>A0A2C9ZV33_9BACT</name>
<evidence type="ECO:0000259" key="4">
    <source>
        <dbReference type="SMART" id="SM00534"/>
    </source>
</evidence>
<accession>A0A2C9ZV33</accession>
<dbReference type="AlphaFoldDB" id="A0A2C9ZV33"/>
<dbReference type="OrthoDB" id="9801987at2"/>
<keyword evidence="1" id="KW-0547">Nucleotide-binding</keyword>
<dbReference type="Gene3D" id="3.40.50.300">
    <property type="entry name" value="P-loop containing nucleotide triphosphate hydrolases"/>
    <property type="match status" value="1"/>
</dbReference>
<keyword evidence="3" id="KW-0238">DNA-binding</keyword>
<dbReference type="RefSeq" id="WP_086596896.1">
    <property type="nucleotide sequence ID" value="NZ_MTSE01000026.1"/>
</dbReference>
<protein>
    <recommendedName>
        <fullName evidence="4">DNA mismatch repair proteins mutS family domain-containing protein</fullName>
    </recommendedName>
</protein>
<dbReference type="Pfam" id="PF00488">
    <property type="entry name" value="MutS_V"/>
    <property type="match status" value="1"/>
</dbReference>
<dbReference type="InterPro" id="IPR027417">
    <property type="entry name" value="P-loop_NTPase"/>
</dbReference>
<evidence type="ECO:0000256" key="3">
    <source>
        <dbReference type="ARBA" id="ARBA00023125"/>
    </source>
</evidence>